<protein>
    <recommendedName>
        <fullName evidence="3">Lachrymatory factor synthase</fullName>
    </recommendedName>
</protein>
<dbReference type="InterPro" id="IPR023393">
    <property type="entry name" value="START-like_dom_sf"/>
</dbReference>
<evidence type="ECO:0000313" key="1">
    <source>
        <dbReference type="EMBL" id="KAK9742091.1"/>
    </source>
</evidence>
<gene>
    <name evidence="1" type="ORF">RND81_03G147800</name>
</gene>
<dbReference type="GO" id="GO:0004864">
    <property type="term" value="F:protein phosphatase inhibitor activity"/>
    <property type="evidence" value="ECO:0007669"/>
    <property type="project" value="UniProtKB-ARBA"/>
</dbReference>
<organism evidence="1 2">
    <name type="scientific">Saponaria officinalis</name>
    <name type="common">Common soapwort</name>
    <name type="synonym">Lychnis saponaria</name>
    <dbReference type="NCBI Taxonomy" id="3572"/>
    <lineage>
        <taxon>Eukaryota</taxon>
        <taxon>Viridiplantae</taxon>
        <taxon>Streptophyta</taxon>
        <taxon>Embryophyta</taxon>
        <taxon>Tracheophyta</taxon>
        <taxon>Spermatophyta</taxon>
        <taxon>Magnoliopsida</taxon>
        <taxon>eudicotyledons</taxon>
        <taxon>Gunneridae</taxon>
        <taxon>Pentapetalae</taxon>
        <taxon>Caryophyllales</taxon>
        <taxon>Caryophyllaceae</taxon>
        <taxon>Caryophylleae</taxon>
        <taxon>Saponaria</taxon>
    </lineage>
</organism>
<reference evidence="1" key="1">
    <citation type="submission" date="2024-03" db="EMBL/GenBank/DDBJ databases">
        <title>WGS assembly of Saponaria officinalis var. Norfolk2.</title>
        <authorList>
            <person name="Jenkins J."/>
            <person name="Shu S."/>
            <person name="Grimwood J."/>
            <person name="Barry K."/>
            <person name="Goodstein D."/>
            <person name="Schmutz J."/>
            <person name="Leebens-Mack J."/>
            <person name="Osbourn A."/>
        </authorList>
    </citation>
    <scope>NUCLEOTIDE SEQUENCE [LARGE SCALE GENOMIC DNA]</scope>
    <source>
        <strain evidence="1">JIC</strain>
    </source>
</reference>
<proteinExistence type="predicted"/>
<dbReference type="EMBL" id="JBDFQZ010000003">
    <property type="protein sequence ID" value="KAK9742091.1"/>
    <property type="molecule type" value="Genomic_DNA"/>
</dbReference>
<accession>A0AAW1M840</accession>
<dbReference type="Proteomes" id="UP001443914">
    <property type="component" value="Unassembled WGS sequence"/>
</dbReference>
<dbReference type="CDD" id="cd07821">
    <property type="entry name" value="PYR_PYL_RCAR_like"/>
    <property type="match status" value="1"/>
</dbReference>
<dbReference type="SUPFAM" id="SSF55961">
    <property type="entry name" value="Bet v1-like"/>
    <property type="match status" value="1"/>
</dbReference>
<keyword evidence="2" id="KW-1185">Reference proteome</keyword>
<name>A0AAW1M840_SAPOF</name>
<comment type="caution">
    <text evidence="1">The sequence shown here is derived from an EMBL/GenBank/DDBJ whole genome shotgun (WGS) entry which is preliminary data.</text>
</comment>
<dbReference type="AlphaFoldDB" id="A0AAW1M840"/>
<dbReference type="Gene3D" id="3.30.530.20">
    <property type="match status" value="1"/>
</dbReference>
<dbReference type="InterPro" id="IPR053249">
    <property type="entry name" value="LFS"/>
</dbReference>
<dbReference type="InterPro" id="IPR019587">
    <property type="entry name" value="Polyketide_cyclase/dehydratase"/>
</dbReference>
<dbReference type="PANTHER" id="PTHR33789">
    <property type="entry name" value="LACHRYMATORY-FACTOR SYNTHASE"/>
    <property type="match status" value="1"/>
</dbReference>
<dbReference type="Pfam" id="PF10604">
    <property type="entry name" value="Polyketide_cyc2"/>
    <property type="match status" value="1"/>
</dbReference>
<sequence length="177" mass="19667">MEEQKSKEWKGETSVELQNTTPKQIWPLISNFCTINKWLPHVKTCYLLQGVHGEPGMIRYCGSTELLGEGTQWATEKLLTIDSSNMCFSYEIVDNNVGFKRYVATVRLEEVDGGEGVCGCRIVWSFVADPVEGFSFEGFVGFIESIAKVMGTKMQEALLNNEVGLPDSLNPSDSGII</sequence>
<evidence type="ECO:0000313" key="2">
    <source>
        <dbReference type="Proteomes" id="UP001443914"/>
    </source>
</evidence>
<dbReference type="PANTHER" id="PTHR33789:SF11">
    <property type="entry name" value="OS05G0202300 PROTEIN"/>
    <property type="match status" value="1"/>
</dbReference>
<evidence type="ECO:0008006" key="3">
    <source>
        <dbReference type="Google" id="ProtNLM"/>
    </source>
</evidence>